<sequence>MILLAIPIIIFFSLEEESPQGSSSDEVIEQMQFSDETQNLNPAPSILEKKSWKDVFIEKSGEIVEKVIKSPKVSQSLETFSNKLSSKVIKSPKVSQSLETFSNKLSSTVSKSFSQNKNQSPRKA</sequence>
<evidence type="ECO:0000313" key="1">
    <source>
        <dbReference type="EMBL" id="MBT1576577.1"/>
    </source>
</evidence>
<organism evidence="1 2">
    <name type="scientific">'Elaeagnus angustifolia' witches'-broom phytoplasma</name>
    <dbReference type="NCBI Taxonomy" id="1538355"/>
    <lineage>
        <taxon>Bacteria</taxon>
        <taxon>Bacillati</taxon>
        <taxon>Mycoplasmatota</taxon>
        <taxon>Mollicutes</taxon>
        <taxon>Acholeplasmatales</taxon>
        <taxon>Acholeplasmataceae</taxon>
        <taxon>Candidatus Phytoplasma</taxon>
        <taxon>16SrI (Aster yellows group)</taxon>
    </lineage>
</organism>
<dbReference type="EMBL" id="JAHFWK010000001">
    <property type="protein sequence ID" value="MBT1576577.1"/>
    <property type="molecule type" value="Genomic_DNA"/>
</dbReference>
<accession>A0ABS5V8A8</accession>
<reference evidence="2" key="1">
    <citation type="journal article" date="2022" name="Forests">
        <title>Identification of Endophytic Microbiota of Phytoplasma-Infected Russian Olive Trees Elaeagnus angustifolia L. in the Northwest of Iran.</title>
        <authorList>
            <person name="Azizpour N."/>
            <person name="Nematollahi S."/>
            <person name="Khakvar R."/>
            <person name="Jamshidi M."/>
            <person name="Norouzi-Beirami M.H."/>
        </authorList>
    </citation>
    <scope>NUCLEOTIDE SEQUENCE [LARGE SCALE GENOMIC DNA]</scope>
    <source>
        <strain evidence="2">TBZ1</strain>
    </source>
</reference>
<keyword evidence="2" id="KW-1185">Reference proteome</keyword>
<protein>
    <submittedName>
        <fullName evidence="1">Uncharacterized protein</fullName>
    </submittedName>
</protein>
<proteinExistence type="predicted"/>
<gene>
    <name evidence="1" type="ORF">KEC49_00095</name>
</gene>
<comment type="caution">
    <text evidence="1">The sequence shown here is derived from an EMBL/GenBank/DDBJ whole genome shotgun (WGS) entry which is preliminary data.</text>
</comment>
<name>A0ABS5V8A8_9MOLU</name>
<evidence type="ECO:0000313" key="2">
    <source>
        <dbReference type="Proteomes" id="UP000707147"/>
    </source>
</evidence>
<dbReference type="Proteomes" id="UP000707147">
    <property type="component" value="Unassembled WGS sequence"/>
</dbReference>